<evidence type="ECO:0000313" key="1">
    <source>
        <dbReference type="Ensembl" id="ENSCCRP00010061713.1"/>
    </source>
</evidence>
<dbReference type="InterPro" id="IPR013783">
    <property type="entry name" value="Ig-like_fold"/>
</dbReference>
<dbReference type="PANTHER" id="PTHR21063">
    <property type="entry name" value="LFA-3"/>
    <property type="match status" value="1"/>
</dbReference>
<dbReference type="AlphaFoldDB" id="A0A8C1LGH7"/>
<dbReference type="InterPro" id="IPR036179">
    <property type="entry name" value="Ig-like_dom_sf"/>
</dbReference>
<sequence length="118" mass="13184">MHKMFVNPTDQTTCLLKTDCSTEKSRIAQIRKQTLSTYNGPDGTFRDRLKLDNKTGSLTITNITTQHAGRYELEISGAKLTSKPFSVSVYGDSHPVLSMSLVALLQQTLFQVLQSLYL</sequence>
<keyword evidence="2" id="KW-1185">Reference proteome</keyword>
<dbReference type="SUPFAM" id="SSF48726">
    <property type="entry name" value="Immunoglobulin"/>
    <property type="match status" value="1"/>
</dbReference>
<reference evidence="1" key="2">
    <citation type="submission" date="2025-09" db="UniProtKB">
        <authorList>
            <consortium name="Ensembl"/>
        </authorList>
    </citation>
    <scope>IDENTIFICATION</scope>
</reference>
<dbReference type="Ensembl" id="ENSCCRT00010067737.1">
    <property type="protein sequence ID" value="ENSCCRP00010061713.1"/>
    <property type="gene ID" value="ENSCCRG00010026244.1"/>
</dbReference>
<name>A0A8C1LGH7_CYPCA</name>
<evidence type="ECO:0008006" key="3">
    <source>
        <dbReference type="Google" id="ProtNLM"/>
    </source>
</evidence>
<organism evidence="1 2">
    <name type="scientific">Cyprinus carpio</name>
    <name type="common">Common carp</name>
    <dbReference type="NCBI Taxonomy" id="7962"/>
    <lineage>
        <taxon>Eukaryota</taxon>
        <taxon>Metazoa</taxon>
        <taxon>Chordata</taxon>
        <taxon>Craniata</taxon>
        <taxon>Vertebrata</taxon>
        <taxon>Euteleostomi</taxon>
        <taxon>Actinopterygii</taxon>
        <taxon>Neopterygii</taxon>
        <taxon>Teleostei</taxon>
        <taxon>Ostariophysi</taxon>
        <taxon>Cypriniformes</taxon>
        <taxon>Cyprinidae</taxon>
        <taxon>Cyprininae</taxon>
        <taxon>Cyprinus</taxon>
    </lineage>
</organism>
<proteinExistence type="predicted"/>
<dbReference type="Proteomes" id="UP000694427">
    <property type="component" value="Unplaced"/>
</dbReference>
<dbReference type="PANTHER" id="PTHR21063:SF4">
    <property type="entry name" value="CD48 ANTIGEN-RELATED"/>
    <property type="match status" value="1"/>
</dbReference>
<dbReference type="Gene3D" id="2.60.40.10">
    <property type="entry name" value="Immunoglobulins"/>
    <property type="match status" value="1"/>
</dbReference>
<accession>A0A8C1LGH7</accession>
<reference evidence="1" key="1">
    <citation type="submission" date="2025-08" db="UniProtKB">
        <authorList>
            <consortium name="Ensembl"/>
        </authorList>
    </citation>
    <scope>IDENTIFICATION</scope>
</reference>
<protein>
    <recommendedName>
        <fullName evidence="3">Immunoglobulin V-set domain-containing protein</fullName>
    </recommendedName>
</protein>
<evidence type="ECO:0000313" key="2">
    <source>
        <dbReference type="Proteomes" id="UP000694427"/>
    </source>
</evidence>